<feature type="region of interest" description="Disordered" evidence="17">
    <location>
        <begin position="2623"/>
        <end position="2649"/>
    </location>
</feature>
<dbReference type="PRINTS" id="PR00380">
    <property type="entry name" value="KINESINHEAVY"/>
</dbReference>
<dbReference type="InParanoid" id="A0A1S3ENA3"/>
<dbReference type="GO" id="GO:0005814">
    <property type="term" value="C:centriole"/>
    <property type="evidence" value="ECO:0007669"/>
    <property type="project" value="UniProtKB-SubCell"/>
</dbReference>
<keyword evidence="3" id="KW-0963">Cytoplasm</keyword>
<evidence type="ECO:0000256" key="17">
    <source>
        <dbReference type="SAM" id="MobiDB-lite"/>
    </source>
</evidence>
<dbReference type="SUPFAM" id="SSF49879">
    <property type="entry name" value="SMAD/FHA domain"/>
    <property type="match status" value="1"/>
</dbReference>
<evidence type="ECO:0000256" key="5">
    <source>
        <dbReference type="ARBA" id="ARBA00022741"/>
    </source>
</evidence>
<dbReference type="Proteomes" id="UP000081671">
    <property type="component" value="Unplaced"/>
</dbReference>
<dbReference type="GeneID" id="105980997"/>
<feature type="compositionally biased region" description="Basic and acidic residues" evidence="17">
    <location>
        <begin position="2695"/>
        <end position="2705"/>
    </location>
</feature>
<evidence type="ECO:0000256" key="15">
    <source>
        <dbReference type="PROSITE-ProRule" id="PRU00283"/>
    </source>
</evidence>
<feature type="compositionally biased region" description="Polar residues" evidence="17">
    <location>
        <begin position="3967"/>
        <end position="3985"/>
    </location>
</feature>
<dbReference type="InterPro" id="IPR001752">
    <property type="entry name" value="Kinesin_motor_dom"/>
</dbReference>
<dbReference type="FunCoup" id="A0A1S3ENA3">
    <property type="interactions" value="937"/>
</dbReference>
<feature type="region of interest" description="Disordered" evidence="17">
    <location>
        <begin position="2361"/>
        <end position="2429"/>
    </location>
</feature>
<feature type="compositionally biased region" description="Basic and acidic residues" evidence="17">
    <location>
        <begin position="1346"/>
        <end position="1359"/>
    </location>
</feature>
<feature type="domain" description="START" evidence="19">
    <location>
        <begin position="4651"/>
        <end position="4786"/>
    </location>
</feature>
<feature type="region of interest" description="Disordered" evidence="17">
    <location>
        <begin position="1583"/>
        <end position="1602"/>
    </location>
</feature>
<gene>
    <name evidence="21" type="primary">Stard9</name>
</gene>
<feature type="region of interest" description="Disordered" evidence="17">
    <location>
        <begin position="1111"/>
        <end position="1143"/>
    </location>
</feature>
<feature type="region of interest" description="Disordered" evidence="17">
    <location>
        <begin position="1346"/>
        <end position="1400"/>
    </location>
</feature>
<evidence type="ECO:0000256" key="12">
    <source>
        <dbReference type="ARBA" id="ARBA00057304"/>
    </source>
</evidence>
<dbReference type="KEGG" id="dord:105980997"/>
<dbReference type="InterPro" id="IPR027417">
    <property type="entry name" value="P-loop_NTPase"/>
</dbReference>
<feature type="region of interest" description="Disordered" evidence="17">
    <location>
        <begin position="2668"/>
        <end position="2758"/>
    </location>
</feature>
<dbReference type="FunFam" id="3.30.530.20:FF:000022">
    <property type="entry name" value="StAR-related lipid transfer (START) domain-containing 9"/>
    <property type="match status" value="1"/>
</dbReference>
<evidence type="ECO:0000256" key="1">
    <source>
        <dbReference type="ARBA" id="ARBA00004114"/>
    </source>
</evidence>
<evidence type="ECO:0000256" key="8">
    <source>
        <dbReference type="ARBA" id="ARBA00023175"/>
    </source>
</evidence>
<dbReference type="PROSITE" id="PS50067">
    <property type="entry name" value="KINESIN_MOTOR_2"/>
    <property type="match status" value="1"/>
</dbReference>
<keyword evidence="20" id="KW-1185">Reference proteome</keyword>
<feature type="compositionally biased region" description="Basic residues" evidence="17">
    <location>
        <begin position="4246"/>
        <end position="4255"/>
    </location>
</feature>
<dbReference type="Pfam" id="PF00225">
    <property type="entry name" value="Kinesin"/>
    <property type="match status" value="1"/>
</dbReference>
<evidence type="ECO:0000256" key="9">
    <source>
        <dbReference type="ARBA" id="ARBA00023212"/>
    </source>
</evidence>
<feature type="region of interest" description="Disordered" evidence="17">
    <location>
        <begin position="2854"/>
        <end position="2877"/>
    </location>
</feature>
<dbReference type="InterPro" id="IPR008984">
    <property type="entry name" value="SMAD_FHA_dom_sf"/>
</dbReference>
<dbReference type="GO" id="GO:0005524">
    <property type="term" value="F:ATP binding"/>
    <property type="evidence" value="ECO:0007669"/>
    <property type="project" value="UniProtKB-UniRule"/>
</dbReference>
<feature type="compositionally biased region" description="Polar residues" evidence="17">
    <location>
        <begin position="2998"/>
        <end position="3033"/>
    </location>
</feature>
<feature type="region of interest" description="Disordered" evidence="17">
    <location>
        <begin position="3146"/>
        <end position="3176"/>
    </location>
</feature>
<protein>
    <recommendedName>
        <fullName evidence="13">StAR-related lipid transfer protein 9</fullName>
    </recommendedName>
    <alternativeName>
        <fullName evidence="14">START domain-containing protein 9</fullName>
    </alternativeName>
</protein>
<dbReference type="GO" id="GO:0005634">
    <property type="term" value="C:nucleus"/>
    <property type="evidence" value="ECO:0007669"/>
    <property type="project" value="UniProtKB-SubCell"/>
</dbReference>
<keyword evidence="4" id="KW-0597">Phosphoprotein</keyword>
<feature type="region of interest" description="Disordered" evidence="17">
    <location>
        <begin position="2056"/>
        <end position="2095"/>
    </location>
</feature>
<feature type="compositionally biased region" description="Polar residues" evidence="17">
    <location>
        <begin position="1651"/>
        <end position="1660"/>
    </location>
</feature>
<feature type="compositionally biased region" description="Low complexity" evidence="17">
    <location>
        <begin position="3744"/>
        <end position="3754"/>
    </location>
</feature>
<feature type="compositionally biased region" description="Basic and acidic residues" evidence="17">
    <location>
        <begin position="2738"/>
        <end position="2751"/>
    </location>
</feature>
<evidence type="ECO:0000313" key="20">
    <source>
        <dbReference type="Proteomes" id="UP000081671"/>
    </source>
</evidence>
<dbReference type="RefSeq" id="XP_012865440.1">
    <property type="nucleotide sequence ID" value="XM_013009986.1"/>
</dbReference>
<dbReference type="InterPro" id="IPR002913">
    <property type="entry name" value="START_lipid-bd_dom"/>
</dbReference>
<dbReference type="PROSITE" id="PS50848">
    <property type="entry name" value="START"/>
    <property type="match status" value="1"/>
</dbReference>
<dbReference type="Pfam" id="PF01852">
    <property type="entry name" value="START"/>
    <property type="match status" value="1"/>
</dbReference>
<dbReference type="SMART" id="SM00129">
    <property type="entry name" value="KISc"/>
    <property type="match status" value="1"/>
</dbReference>
<dbReference type="InterPro" id="IPR000253">
    <property type="entry name" value="FHA_dom"/>
</dbReference>
<evidence type="ECO:0000256" key="14">
    <source>
        <dbReference type="ARBA" id="ARBA00079037"/>
    </source>
</evidence>
<feature type="region of interest" description="Disordered" evidence="17">
    <location>
        <begin position="2989"/>
        <end position="3056"/>
    </location>
</feature>
<evidence type="ECO:0000256" key="11">
    <source>
        <dbReference type="ARBA" id="ARBA00038673"/>
    </source>
</evidence>
<dbReference type="GO" id="GO:0003777">
    <property type="term" value="F:microtubule motor activity"/>
    <property type="evidence" value="ECO:0007669"/>
    <property type="project" value="InterPro"/>
</dbReference>
<feature type="region of interest" description="Disordered" evidence="17">
    <location>
        <begin position="3436"/>
        <end position="3455"/>
    </location>
</feature>
<dbReference type="FunFam" id="2.60.200.20:FF:000005">
    <property type="entry name" value="Kinesin family member 16B"/>
    <property type="match status" value="1"/>
</dbReference>
<feature type="compositionally biased region" description="Basic and acidic residues" evidence="17">
    <location>
        <begin position="2623"/>
        <end position="2635"/>
    </location>
</feature>
<dbReference type="Gene3D" id="3.30.530.20">
    <property type="match status" value="1"/>
</dbReference>
<comment type="subunit">
    <text evidence="11">Interacts with ATAD3A.</text>
</comment>
<dbReference type="SUPFAM" id="SSF52540">
    <property type="entry name" value="P-loop containing nucleoside triphosphate hydrolases"/>
    <property type="match status" value="1"/>
</dbReference>
<feature type="compositionally biased region" description="Basic and acidic residues" evidence="17">
    <location>
        <begin position="4218"/>
        <end position="4230"/>
    </location>
</feature>
<proteinExistence type="inferred from homology"/>
<feature type="compositionally biased region" description="Basic and acidic residues" evidence="17">
    <location>
        <begin position="3153"/>
        <end position="3164"/>
    </location>
</feature>
<dbReference type="GO" id="GO:0008017">
    <property type="term" value="F:microtubule binding"/>
    <property type="evidence" value="ECO:0007669"/>
    <property type="project" value="InterPro"/>
</dbReference>
<feature type="region of interest" description="Disordered" evidence="17">
    <location>
        <begin position="3744"/>
        <end position="4174"/>
    </location>
</feature>
<keyword evidence="10" id="KW-0539">Nucleus</keyword>
<evidence type="ECO:0000256" key="4">
    <source>
        <dbReference type="ARBA" id="ARBA00022553"/>
    </source>
</evidence>
<feature type="compositionally biased region" description="Polar residues" evidence="17">
    <location>
        <begin position="4045"/>
        <end position="4115"/>
    </location>
</feature>
<organism evidence="20 21">
    <name type="scientific">Dipodomys ordii</name>
    <name type="common">Ord's kangaroo rat</name>
    <dbReference type="NCBI Taxonomy" id="10020"/>
    <lineage>
        <taxon>Eukaryota</taxon>
        <taxon>Metazoa</taxon>
        <taxon>Chordata</taxon>
        <taxon>Craniata</taxon>
        <taxon>Vertebrata</taxon>
        <taxon>Euteleostomi</taxon>
        <taxon>Mammalia</taxon>
        <taxon>Eutheria</taxon>
        <taxon>Euarchontoglires</taxon>
        <taxon>Glires</taxon>
        <taxon>Rodentia</taxon>
        <taxon>Castorimorpha</taxon>
        <taxon>Heteromyidae</taxon>
        <taxon>Dipodomyinae</taxon>
        <taxon>Dipodomys</taxon>
    </lineage>
</organism>
<evidence type="ECO:0000256" key="13">
    <source>
        <dbReference type="ARBA" id="ARBA00070248"/>
    </source>
</evidence>
<feature type="region of interest" description="Disordered" evidence="17">
    <location>
        <begin position="1646"/>
        <end position="1693"/>
    </location>
</feature>
<dbReference type="SUPFAM" id="SSF55961">
    <property type="entry name" value="Bet v1-like"/>
    <property type="match status" value="1"/>
</dbReference>
<dbReference type="Gene3D" id="3.40.850.10">
    <property type="entry name" value="Kinesin motor domain"/>
    <property type="match status" value="1"/>
</dbReference>
<dbReference type="PROSITE" id="PS00411">
    <property type="entry name" value="KINESIN_MOTOR_1"/>
    <property type="match status" value="1"/>
</dbReference>
<reference evidence="21" key="1">
    <citation type="submission" date="2025-08" db="UniProtKB">
        <authorList>
            <consortium name="RefSeq"/>
        </authorList>
    </citation>
    <scope>IDENTIFICATION</scope>
    <source>
        <tissue evidence="21">Kidney</tissue>
    </source>
</reference>
<evidence type="ECO:0000256" key="10">
    <source>
        <dbReference type="ARBA" id="ARBA00023242"/>
    </source>
</evidence>
<dbReference type="OrthoDB" id="3176171at2759"/>
<dbReference type="GO" id="GO:0005737">
    <property type="term" value="C:cytoplasm"/>
    <property type="evidence" value="ECO:0007669"/>
    <property type="project" value="TreeGrafter"/>
</dbReference>
<dbReference type="PANTHER" id="PTHR47117:SF1">
    <property type="entry name" value="STAR-RELATED LIPID TRANSFER PROTEIN 9"/>
    <property type="match status" value="1"/>
</dbReference>
<feature type="region of interest" description="Disordered" evidence="17">
    <location>
        <begin position="2476"/>
        <end position="2524"/>
    </location>
</feature>
<feature type="region of interest" description="Disordered" evidence="17">
    <location>
        <begin position="3688"/>
        <end position="3732"/>
    </location>
</feature>
<feature type="compositionally biased region" description="Pro residues" evidence="17">
    <location>
        <begin position="3823"/>
        <end position="3832"/>
    </location>
</feature>
<dbReference type="InterPro" id="IPR023393">
    <property type="entry name" value="START-like_dom_sf"/>
</dbReference>
<evidence type="ECO:0000259" key="18">
    <source>
        <dbReference type="PROSITE" id="PS50067"/>
    </source>
</evidence>
<evidence type="ECO:0000259" key="19">
    <source>
        <dbReference type="PROSITE" id="PS50848"/>
    </source>
</evidence>
<feature type="region of interest" description="Disordered" evidence="17">
    <location>
        <begin position="1009"/>
        <end position="1098"/>
    </location>
</feature>
<feature type="domain" description="Kinesin motor" evidence="18">
    <location>
        <begin position="3"/>
        <end position="384"/>
    </location>
</feature>
<dbReference type="Gene3D" id="2.60.200.20">
    <property type="match status" value="1"/>
</dbReference>
<dbReference type="STRING" id="10020.ENSDORP00000025219"/>
<feature type="binding site" evidence="15">
    <location>
        <begin position="103"/>
        <end position="110"/>
    </location>
    <ligand>
        <name>ATP</name>
        <dbReference type="ChEBI" id="CHEBI:30616"/>
    </ligand>
</feature>
<dbReference type="InterPro" id="IPR036961">
    <property type="entry name" value="Kinesin_motor_dom_sf"/>
</dbReference>
<dbReference type="CDD" id="cd22731">
    <property type="entry name" value="FHA_KIF16A_STARD9"/>
    <property type="match status" value="1"/>
</dbReference>
<dbReference type="GO" id="GO:0051225">
    <property type="term" value="P:spindle assembly"/>
    <property type="evidence" value="ECO:0007669"/>
    <property type="project" value="TreeGrafter"/>
</dbReference>
<feature type="compositionally biased region" description="Basic and acidic residues" evidence="17">
    <location>
        <begin position="1664"/>
        <end position="1679"/>
    </location>
</feature>
<keyword evidence="7 16" id="KW-0175">Coiled coil</keyword>
<sequence length="4786" mass="522453">MANVRVAVRVRPLSQRETKEGARIVVEVDDKVAKIRNLKVDSRPDGFGDSREKVVAFGFDYCYWSVSPEDPQYASQDVVFQDLGTEVLSGAAKGYNICLFAYGQTGSGKTYTMLGTPASVGLTPRICEGLFIKEEDCVSLPSSCNIKVSFLEIYNERVRDLLKQSDKKKSYTLRVREHPERGPYVQGLSEHVVTNYQQVIQLLEEGIANRITAATHVHEASSRSHAIFTIHYTQAILDNNCPSEMASKINLVDLAGSERADPNYCKDRMTEGANINKSLVTLGIVISTLAQNSQMFSNCRILSSTASNGGDCGIPSSSSGTSSRGAPSQRWSYIPYRDSVLTWLLKDSLGGNSKTIMVATVSPAHTSYNETISTLRYASNAKSIINKPRVNEDANVKLIRELKEEIKRLKAMLLSFELRNIISLNNEKDENLKELVLQNELQMDKLIKEWTQKWDDWQTLMEHYNVDISKKRAGVLIDSSLPHLLALEDDVLSTGVVLYHLKEGTTKIGRIDSDQEQDIVLQGQWIERDHCTITSACGVVILRPTQGARCTVNGREVTAACRLTQGAVITLGKAHKFRFSHPAEAAVLRQRRQVGEAVGNSGSLEWLDLDGDVTASRLGLCPVLWKERKLLGEPRDRKHQSPRDGEIQQQQCYVEDLRQEILAGQIRAEKELESSRACVHQQTKGNQQWLLRQEPWLASLQEQQADRGAGEELEVSVAPDAWIQTGLETPPTPLVRNQKRVVRLQFLRRHALRVAERSIRRRKVSFHLGRIIKNQRLQEAQRRLELISTPCWPQDDSTWKSPCQIPLVPVPRHRSRWASCCSLGVQKFCSQHLSQLYSIFLNWDPPTTLLLMPNPTHQKPDKAPPADPVHQAPPFPLRIRHLCRRNPHPTGQEQLCWAKGTSGTKGASTPDPCLTVSSHEAMDIQEVERVGKQPCQMASLGFMSVCQSVNELKPKDRLKTLTPVIQTRSAKRLAASVSPQAEWQKDWDLGTHKPAKGAICCPLYSHGPKQAAGHGKGTKTFQAKAKPTFPNKTTKRQQKVLAARVRDIARQSFHLPHGNPLRRQPNSGNPDSMTALPDSSPVVDHTREENDLSDADSNYSVDSLSCVCAEVQREPPKSEDPQGKWSLPEPENSESDNSQISEDSLAENGYQCPNEFLRDNHPTNHGHPRTRTTASLRGFCTPLDCGPCAQAHRGFSLDSLIRAEQELREDQQEEPCLGSVDEMPAETFWHLPNSAFPVGDQEAASRPGLIDHRIEAKLNAVLPMSSSCYLDPHFQPRCECLKSEVEAGYFEQAGSSQCTQLLRGSPLVSTDSWFSCDSKINSGSPPGVVSSLCASPDIQEAQPCAEEKTGYRLTTEEQKPSGADKALPGSSRLLQGGPEPPCGARDPYPASTSDPPKLPAWEAQRLHPGIFEGREIPVITQQGGSEASHSSSVSSMLASSATSFIHVESLPERDWDSLQQKYLLELSHPVSDAVGELKQALFCPKEDSGSLAEASGKKGDTGVPVGSGISSNLNVNNFLVHLSRTTHLRTEKDQVSSSTKLESASDFLSTSDKEVSCHGAYSADVESLTSASAHVQVQTAKSKVPHSVTGAHEGGQNNLEEGFHGSRKRVLLTSSDEYFFQNRVCRSNGTVATKAEDWLPDQALFRKKSDSQAGPLSQSSHPPPLREEKNHCQESADKAGRRHKNISFTSPSVPELHLHSAPWNPFPTSLHPPPLETFYTTKSRDALTETALEIPAYREVRGPSPSPREAWGFHPSHQDLQEPHLENSLPMSSQSHDLKMASFHQVTTDRSVDLCAREVIGKLEECLGNIEESHSSVYCFFAHNRHCVPSTSTQVCEFESQVGILNIEQHGEREKAPVQSLCSASLDSSESVSAQVCWCPSEAEGEEDPGPSVVVLQAQPREKGRQSLSGLRSGFVCETTDLGLEKDIPLTASAALMSRSGQHRMKKTMSQGNSPAHTWEGKNETGLVGKALYPKDSPEECKLPGLESACEGVRSVKCSKKRHPGGCKGPRKSQVMVGIKGEPCEKKHTQNTTSADEMDKLIRSVRQLENSISEIESQQNNRLHASHTPGVSKESMFQDQNHRRTGHPLRPGSSAIHLSYKEPSVPRQIDDAIFRYSKAGGVEVYSCHRVTTSPFRSSEHAQDCQSVGAHTHTADVALDRVSRGTCNPSGRGTAQGESTNTTLHLGRMKKLARALPTRLEGSGKDIELGGESANSKEQTWDLESFEELETVKGFQMNQIAECSSGSEPEDPVVQGRLEQMARKSRRCPLKENIDLIKTQKLLNPSQHCLDTVSSQETAFPLLTQTDFSATTYCQDLRNNSLPLGSPRLPRNHLHASDSLNMSSVETLLDPTMLKIHESPLGTRVGHQDQSGGTGSPEGSVSGGFSMPPTAWYGSEMPTPMESDGQSVISDSSIPLGTEDWMTSSTSSHDQGRDLRIALMALSTQEDLGSETEAAIPKKRSSSLNRISGRLEKRVSFLLEEDTDQSGETREKTEEAEDPGPASSTSLEPISLPQEPEAEPMLSDSSVHASMCLAILKEIRQVTTQRKQLGDFAMLGTVLPHYEMSLEPESSLGTTEICWQMDPLQVLDRTQNEDEAQGLSATPGHLSPDEPEVQATLLCEDDFQPRSDSEMNEGPRHHSRASSPRATSDKGHAGELRYVLEASEQFVCHSSSETTGMEEEAPRAPSSADPWVSHRLSSDMERDRRVSSQAPCCDPGRAPQRQSHLAAWETEDGTFSGRWDNRPGLREPKRPESPYGSGSSSFFVAAQGGKRAHVERQPMVCDFHSATSLPGPRADAIQCPEASSTDLEEAMTSAKHPAVLAGALRKVSMGAPKQQHVKWKEKTESMLPEACRAGGKAFRPTLPNQRPRPDPRGVGEEPPCACQTETLASFVLESPEDSGPLGLSRKEEESKAFPCQPLGSALIAGNVCTFHSSPPLCARDGDPRKGIARAHHSSFIEPSRFCEMDEGEGSSTEPDMPLAHSLELKERNVGLRPRDSSPLEPSTTAAGLSRTQGCSSSFTPGTRASSFTPSTADGSSGLVGDPEKKGSTELEGSYLEAPRTLTESSIGDQHGQAADMEPEPPVTAWGLHSPNGSKGFTVSELAVEEQHRQLENTIRSLLEKTQPKSLDPQAKCVRLKHVCSPQADCAWEEEEQQRDEPSGEKDSARHRNPPPSDGDGLHYCQNRHARKAEAAMTNSPVFQSFFSGFEDTASGPLEQSEVPQPAAWRPGQPCSDRKQPAPHHRHSHPIIAVFSGPQHFKSSSRPRFSVINSSRSLQELMSKACPCPREGDLQSLCPSHRSSRKPMARAALRAEDSNQMVLSNFYSSSADHGAQKPVTPPYPTLPTCSCMPAPSFVSSCMYSSWEQAPQGKPETLGVQVRPENCFSPVDKGMLTLDSSDSTPSIPPLSPDGSVCIGWKQYVFGSTADLLFSQKPSNVAHGTGMDSGLEDQNSPLKSQVGAHARTLSRTHRSTEHAQSCVEAGKVLNPSLALRDPYVLTGTGVAPTLDTNRRLQFQGSSDGASCLRSEPLLAEENAATPVDRAGLLGRAEAHPGGLARRNTLEQGTQTPGCRRRWSCTDISTQPDSDRRPACDLASWSSMHSLSLRLSQLLHNTSQLLGSLSQPNVASRKQTTNVSAPEEALPVLKMEGATQTTLDKGTQTDLISPFPPAPAPGTKPPEVNVSLEVLASGIKTTSLGKGDTPVALEKREAEETPPKMAASPEVHEGRCQSPPTPLSPLRLQKVSLEQSLPSVSPLASEAAPPPAPQPGCPGMDNSPHIPCPLRLVPSTPDFPLELGVQKQPGPASATVDRASSPILILSASCQESDPAQPPSTPPPGGHLGPSTSPQLGPSASRPPGDEGPDGLDGSLSIEAQSQGQKHSERSTDSFLLEPSSPRSPRRRSRVQAAGQPQPVTATRAQCRQPPSVNSTGAQCRQPSPTPGAQCRQPSPTPGAQCRQPSPTPEAQCRQPPPVNSTGAQCRQPSPTTSTEAQCRQPPPVTSTGAQCRQPPPVTSTGMQCRQPPPVTSTEAQCRQPPPATSTGAQCRQPPPVTSTGAQCRQPSPTTSTGAQCRQPSPTTSTGAQCRQPSPTTSTGTQCRQPSPTTSTGAQCRQPSPTTSTGAQCRQPPPATSTGAQCRQPSLPPRSQRLLGNLAYPEPGALNLGGPGRPPAEPHPMVDLSSPWRELQPLPWSADTAESRGPASGSPHACRPQKLLRSISHMCLVSERQHHSQRDRYGVQDDSSGGLGMSEKLRTCSRQKRRRPPQLPCDQSHNAEWSQAKPIPLQTGVHKPSLSMELMEAKLHHGFGEVDALLQVLQNGTGEALAPEPPAGSWEELYTRQRKAIETLRRERAERLQHFYQTQNLCPKKQLNLQLTHDPPTWEPDLPSRRREYLQQLRKEVVETTRSPEEASRSAEQTCDIELMLRDYQRAREEAKLEIARARDQLWERTEQEKLGIRQKIISQLLKEEEKLHTLVNSSPQSTSSNGSLSSGITSGYNSSSAFSGQPQSPEAMGDTDLSDSRDTWLGEGQCRPAVRNSHLDVAGSAWKSSVYSRRASLGSCYSQSSISSLVNCFSASSYQELAKHIVDMTMADVMAACSDNLHNLFSCQATAGWNYQGEEQEVQVYYKEFSSTRHGFLGAGVVSQPLPHVWAAVSDPTLWPLYHKPIHTARLHQRVTNSISLVYLVCDTTLCALKQPRDFCCVCVEAKEGHLSIMAAQSVYDTSMPRPSRRMVRGEVLPSAWILQPVSVEGKEITRVIFLAQVELGAPGFPPHLLSSFIKQQPLVVAKLASFLGS</sequence>
<feature type="compositionally biased region" description="Polar residues" evidence="17">
    <location>
        <begin position="3905"/>
        <end position="3930"/>
    </location>
</feature>
<comment type="function">
    <text evidence="12">Microtubule-dependent motor protein required for spindle pole assembly during mitosis. Required to stabilize the pericentriolar material (PCM).</text>
</comment>
<dbReference type="FunFam" id="3.40.850.10:FF:000021">
    <property type="entry name" value="kinesin-like protein KIF16B isoform X1"/>
    <property type="match status" value="1"/>
</dbReference>
<name>A0A1S3ENA3_DIPOR</name>
<feature type="compositionally biased region" description="Basic and acidic residues" evidence="17">
    <location>
        <begin position="1111"/>
        <end position="1122"/>
    </location>
</feature>
<dbReference type="Pfam" id="PF00498">
    <property type="entry name" value="FHA"/>
    <property type="match status" value="1"/>
</dbReference>
<comment type="subcellular location">
    <subcellularLocation>
        <location evidence="1">Cytoplasm</location>
        <location evidence="1">Cytoskeleton</location>
        <location evidence="1">Microtubule organizing center</location>
        <location evidence="1">Centrosome</location>
        <location evidence="1">Centriole</location>
    </subcellularLocation>
    <subcellularLocation>
        <location evidence="2">Nucleus</location>
    </subcellularLocation>
</comment>
<comment type="similarity">
    <text evidence="15">Belongs to the TRAFAC class myosin-kinesin ATPase superfamily. Kinesin family.</text>
</comment>
<dbReference type="SMART" id="SM00240">
    <property type="entry name" value="FHA"/>
    <property type="match status" value="1"/>
</dbReference>
<dbReference type="PANTHER" id="PTHR47117">
    <property type="entry name" value="STAR-RELATED LIPID TRANSFER PROTEIN 9"/>
    <property type="match status" value="1"/>
</dbReference>
<keyword evidence="9" id="KW-0206">Cytoskeleton</keyword>
<feature type="region of interest" description="Disordered" evidence="17">
    <location>
        <begin position="2591"/>
        <end position="2610"/>
    </location>
</feature>
<accession>A0A1S3ENA3</accession>
<dbReference type="CTD" id="57519"/>
<evidence type="ECO:0000256" key="3">
    <source>
        <dbReference type="ARBA" id="ARBA00022490"/>
    </source>
</evidence>
<keyword evidence="8 15" id="KW-0505">Motor protein</keyword>
<evidence type="ECO:0000256" key="6">
    <source>
        <dbReference type="ARBA" id="ARBA00022840"/>
    </source>
</evidence>
<feature type="coiled-coil region" evidence="16">
    <location>
        <begin position="4416"/>
        <end position="4443"/>
    </location>
</feature>
<evidence type="ECO:0000256" key="2">
    <source>
        <dbReference type="ARBA" id="ARBA00004123"/>
    </source>
</evidence>
<evidence type="ECO:0000256" key="7">
    <source>
        <dbReference type="ARBA" id="ARBA00023054"/>
    </source>
</evidence>
<evidence type="ECO:0000313" key="21">
    <source>
        <dbReference type="RefSeq" id="XP_012865440.1"/>
    </source>
</evidence>
<dbReference type="InterPro" id="IPR019821">
    <property type="entry name" value="Kinesin_motor_CS"/>
</dbReference>
<keyword evidence="5 15" id="KW-0547">Nucleotide-binding</keyword>
<dbReference type="CDD" id="cd01365">
    <property type="entry name" value="KISc_KIF1A_KIF1B"/>
    <property type="match status" value="1"/>
</dbReference>
<feature type="compositionally biased region" description="Basic and acidic residues" evidence="17">
    <location>
        <begin position="3700"/>
        <end position="3709"/>
    </location>
</feature>
<feature type="region of interest" description="Disordered" evidence="17">
    <location>
        <begin position="3205"/>
        <end position="3241"/>
    </location>
</feature>
<feature type="region of interest" description="Disordered" evidence="17">
    <location>
        <begin position="3546"/>
        <end position="3567"/>
    </location>
</feature>
<feature type="compositionally biased region" description="Polar residues" evidence="17">
    <location>
        <begin position="2403"/>
        <end position="2428"/>
    </location>
</feature>
<keyword evidence="6 15" id="KW-0067">ATP-binding</keyword>
<evidence type="ECO:0000256" key="16">
    <source>
        <dbReference type="SAM" id="Coils"/>
    </source>
</evidence>
<feature type="region of interest" description="Disordered" evidence="17">
    <location>
        <begin position="4466"/>
        <end position="4514"/>
    </location>
</feature>
<dbReference type="GO" id="GO:0007018">
    <property type="term" value="P:microtubule-based movement"/>
    <property type="evidence" value="ECO:0007669"/>
    <property type="project" value="InterPro"/>
</dbReference>
<feature type="region of interest" description="Disordered" evidence="17">
    <location>
        <begin position="4218"/>
        <end position="4272"/>
    </location>
</feature>
<feature type="compositionally biased region" description="Low complexity" evidence="17">
    <location>
        <begin position="4469"/>
        <end position="4492"/>
    </location>
</feature>
<dbReference type="GO" id="GO:0008289">
    <property type="term" value="F:lipid binding"/>
    <property type="evidence" value="ECO:0007669"/>
    <property type="project" value="InterPro"/>
</dbReference>